<comment type="caution">
    <text evidence="3">The sequence shown here is derived from an EMBL/GenBank/DDBJ whole genome shotgun (WGS) entry which is preliminary data.</text>
</comment>
<organism evidence="3 4">
    <name type="scientific">Oceanobacillus sojae</name>
    <dbReference type="NCBI Taxonomy" id="582851"/>
    <lineage>
        <taxon>Bacteria</taxon>
        <taxon>Bacillati</taxon>
        <taxon>Bacillota</taxon>
        <taxon>Bacilli</taxon>
        <taxon>Bacillales</taxon>
        <taxon>Bacillaceae</taxon>
        <taxon>Oceanobacillus</taxon>
    </lineage>
</organism>
<reference evidence="3 4" key="1">
    <citation type="submission" date="2019-07" db="EMBL/GenBank/DDBJ databases">
        <title>Whole genome shotgun sequence of Oceanobacillus sojae NBRC 105379.</title>
        <authorList>
            <person name="Hosoyama A."/>
            <person name="Uohara A."/>
            <person name="Ohji S."/>
            <person name="Ichikawa N."/>
        </authorList>
    </citation>
    <scope>NUCLEOTIDE SEQUENCE [LARGE SCALE GENOMIC DNA]</scope>
    <source>
        <strain evidence="3 4">NBRC 105379</strain>
    </source>
</reference>
<evidence type="ECO:0000256" key="1">
    <source>
        <dbReference type="SAM" id="Phobius"/>
    </source>
</evidence>
<dbReference type="PANTHER" id="PTHR36435:SF1">
    <property type="entry name" value="CAAX AMINO TERMINAL PROTEASE FAMILY PROTEIN"/>
    <property type="match status" value="1"/>
</dbReference>
<dbReference type="EMBL" id="BJYM01000022">
    <property type="protein sequence ID" value="GEN89428.1"/>
    <property type="molecule type" value="Genomic_DNA"/>
</dbReference>
<dbReference type="InterPro" id="IPR052710">
    <property type="entry name" value="CAAX_protease"/>
</dbReference>
<feature type="transmembrane region" description="Helical" evidence="1">
    <location>
        <begin position="182"/>
        <end position="199"/>
    </location>
</feature>
<keyword evidence="1" id="KW-0472">Membrane</keyword>
<gene>
    <name evidence="3" type="ORF">OSO01_41670</name>
</gene>
<dbReference type="InterPro" id="IPR003675">
    <property type="entry name" value="Rce1/LyrA-like_dom"/>
</dbReference>
<sequence>MFIFNILKAMKLLMEKTQKRNLIFCTSLFTIILFLFIIFQALFNSIILDYIGDSVVIGFFFIIIFLSLKQSRAFFSEKLTFDFFRSIKNYIYVFVGYLLVVVSSGAVSYLPVNSQDYEVEIVQITSIPIIILFIIATGIFVPVWEELFMKRVILDFSRIYLPFWLGMMITSLIFALMHNVPLPQRLFIFMVSIITCFVYKKTDALYGPILIHILWNFTSLV</sequence>
<keyword evidence="3" id="KW-0378">Hydrolase</keyword>
<evidence type="ECO:0000313" key="4">
    <source>
        <dbReference type="Proteomes" id="UP000321558"/>
    </source>
</evidence>
<keyword evidence="4" id="KW-1185">Reference proteome</keyword>
<feature type="transmembrane region" description="Helical" evidence="1">
    <location>
        <begin position="89"/>
        <end position="109"/>
    </location>
</feature>
<name>A0A511ZPR1_9BACI</name>
<dbReference type="GO" id="GO:0004175">
    <property type="term" value="F:endopeptidase activity"/>
    <property type="evidence" value="ECO:0007669"/>
    <property type="project" value="UniProtKB-ARBA"/>
</dbReference>
<dbReference type="Pfam" id="PF02517">
    <property type="entry name" value="Rce1-like"/>
    <property type="match status" value="1"/>
</dbReference>
<dbReference type="RefSeq" id="WP_147212321.1">
    <property type="nucleotide sequence ID" value="NZ_BJYM01000022.1"/>
</dbReference>
<dbReference type="AlphaFoldDB" id="A0A511ZPR1"/>
<dbReference type="GO" id="GO:0080120">
    <property type="term" value="P:CAAX-box protein maturation"/>
    <property type="evidence" value="ECO:0007669"/>
    <property type="project" value="UniProtKB-ARBA"/>
</dbReference>
<keyword evidence="1" id="KW-1133">Transmembrane helix</keyword>
<keyword evidence="3" id="KW-0645">Protease</keyword>
<accession>A0A511ZPR1</accession>
<feature type="transmembrane region" description="Helical" evidence="1">
    <location>
        <begin position="121"/>
        <end position="144"/>
    </location>
</feature>
<proteinExistence type="predicted"/>
<protein>
    <submittedName>
        <fullName evidence="3">CAAX amino protease</fullName>
    </submittedName>
</protein>
<evidence type="ECO:0000313" key="3">
    <source>
        <dbReference type="EMBL" id="GEN89428.1"/>
    </source>
</evidence>
<dbReference type="GO" id="GO:0006508">
    <property type="term" value="P:proteolysis"/>
    <property type="evidence" value="ECO:0007669"/>
    <property type="project" value="UniProtKB-KW"/>
</dbReference>
<dbReference type="Proteomes" id="UP000321558">
    <property type="component" value="Unassembled WGS sequence"/>
</dbReference>
<feature type="transmembrane region" description="Helical" evidence="1">
    <location>
        <begin position="21"/>
        <end position="41"/>
    </location>
</feature>
<keyword evidence="1" id="KW-0812">Transmembrane</keyword>
<feature type="domain" description="CAAX prenyl protease 2/Lysostaphin resistance protein A-like" evidence="2">
    <location>
        <begin position="130"/>
        <end position="217"/>
    </location>
</feature>
<feature type="transmembrane region" description="Helical" evidence="1">
    <location>
        <begin position="47"/>
        <end position="68"/>
    </location>
</feature>
<dbReference type="STRING" id="582851.GCA_900162665_01591"/>
<feature type="transmembrane region" description="Helical" evidence="1">
    <location>
        <begin position="156"/>
        <end position="176"/>
    </location>
</feature>
<evidence type="ECO:0000259" key="2">
    <source>
        <dbReference type="Pfam" id="PF02517"/>
    </source>
</evidence>
<dbReference type="OrthoDB" id="9782250at2"/>
<dbReference type="PANTHER" id="PTHR36435">
    <property type="entry name" value="SLR1288 PROTEIN"/>
    <property type="match status" value="1"/>
</dbReference>